<dbReference type="RefSeq" id="WP_144745724.1">
    <property type="nucleotide sequence ID" value="NZ_VMNW02000004.1"/>
</dbReference>
<evidence type="ECO:0000313" key="2">
    <source>
        <dbReference type="Proteomes" id="UP000319769"/>
    </source>
</evidence>
<dbReference type="AlphaFoldDB" id="A0A5N0VHF9"/>
<protein>
    <submittedName>
        <fullName evidence="1">Uncharacterized protein</fullName>
    </submittedName>
</protein>
<dbReference type="OrthoDB" id="151193at2"/>
<evidence type="ECO:0000313" key="1">
    <source>
        <dbReference type="EMBL" id="KAA9165807.1"/>
    </source>
</evidence>
<dbReference type="Proteomes" id="UP000319769">
    <property type="component" value="Unassembled WGS sequence"/>
</dbReference>
<sequence length="60" mass="6864">MPGNDLAERIAWLFDRPGGLGERTAEVSVRLNDFLRDAVKTVREYFRGKLTYAWPSAHRG</sequence>
<organism evidence="1 2">
    <name type="scientific">Amycolatopsis acidicola</name>
    <dbReference type="NCBI Taxonomy" id="2596893"/>
    <lineage>
        <taxon>Bacteria</taxon>
        <taxon>Bacillati</taxon>
        <taxon>Actinomycetota</taxon>
        <taxon>Actinomycetes</taxon>
        <taxon>Pseudonocardiales</taxon>
        <taxon>Pseudonocardiaceae</taxon>
        <taxon>Amycolatopsis</taxon>
    </lineage>
</organism>
<proteinExistence type="predicted"/>
<accession>A0A5N0VHF9</accession>
<gene>
    <name evidence="1" type="ORF">FPZ12_004810</name>
</gene>
<dbReference type="EMBL" id="VMNW02000004">
    <property type="protein sequence ID" value="KAA9165807.1"/>
    <property type="molecule type" value="Genomic_DNA"/>
</dbReference>
<keyword evidence="2" id="KW-1185">Reference proteome</keyword>
<name>A0A5N0VHF9_9PSEU</name>
<comment type="caution">
    <text evidence="1">The sequence shown here is derived from an EMBL/GenBank/DDBJ whole genome shotgun (WGS) entry which is preliminary data.</text>
</comment>
<reference evidence="1" key="1">
    <citation type="submission" date="2019-09" db="EMBL/GenBank/DDBJ databases">
        <authorList>
            <person name="Teo W.F.A."/>
            <person name="Duangmal K."/>
        </authorList>
    </citation>
    <scope>NUCLEOTIDE SEQUENCE [LARGE SCALE GENOMIC DNA]</scope>
    <source>
        <strain evidence="1">K81G1</strain>
    </source>
</reference>